<evidence type="ECO:0000259" key="1">
    <source>
        <dbReference type="Pfam" id="PF00534"/>
    </source>
</evidence>
<name>A0A1M5N7Z0_9GAMM</name>
<gene>
    <name evidence="3" type="ORF">SAMN04488068_1681</name>
</gene>
<dbReference type="Pfam" id="PF13439">
    <property type="entry name" value="Glyco_transf_4"/>
    <property type="match status" value="1"/>
</dbReference>
<dbReference type="EMBL" id="FQWZ01000003">
    <property type="protein sequence ID" value="SHG85601.1"/>
    <property type="molecule type" value="Genomic_DNA"/>
</dbReference>
<evidence type="ECO:0000313" key="4">
    <source>
        <dbReference type="Proteomes" id="UP000199758"/>
    </source>
</evidence>
<organism evidence="3 4">
    <name type="scientific">Hydrocarboniphaga daqingensis</name>
    <dbReference type="NCBI Taxonomy" id="490188"/>
    <lineage>
        <taxon>Bacteria</taxon>
        <taxon>Pseudomonadati</taxon>
        <taxon>Pseudomonadota</taxon>
        <taxon>Gammaproteobacteria</taxon>
        <taxon>Nevskiales</taxon>
        <taxon>Nevskiaceae</taxon>
        <taxon>Hydrocarboniphaga</taxon>
    </lineage>
</organism>
<reference evidence="3 4" key="1">
    <citation type="submission" date="2016-11" db="EMBL/GenBank/DDBJ databases">
        <authorList>
            <person name="Jaros S."/>
            <person name="Januszkiewicz K."/>
            <person name="Wedrychowicz H."/>
        </authorList>
    </citation>
    <scope>NUCLEOTIDE SEQUENCE [LARGE SCALE GENOMIC DNA]</scope>
    <source>
        <strain evidence="3 4">CGMCC 1.7049</strain>
    </source>
</reference>
<feature type="domain" description="Glycosyltransferase subfamily 4-like N-terminal" evidence="2">
    <location>
        <begin position="18"/>
        <end position="216"/>
    </location>
</feature>
<dbReference type="RefSeq" id="WP_072896424.1">
    <property type="nucleotide sequence ID" value="NZ_FQWZ01000003.1"/>
</dbReference>
<dbReference type="SUPFAM" id="SSF53756">
    <property type="entry name" value="UDP-Glycosyltransferase/glycogen phosphorylase"/>
    <property type="match status" value="1"/>
</dbReference>
<dbReference type="PANTHER" id="PTHR45947">
    <property type="entry name" value="SULFOQUINOVOSYL TRANSFERASE SQD2"/>
    <property type="match status" value="1"/>
</dbReference>
<evidence type="ECO:0000313" key="3">
    <source>
        <dbReference type="EMBL" id="SHG85601.1"/>
    </source>
</evidence>
<feature type="domain" description="Glycosyl transferase family 1" evidence="1">
    <location>
        <begin position="242"/>
        <end position="390"/>
    </location>
</feature>
<dbReference type="Gene3D" id="3.40.50.2000">
    <property type="entry name" value="Glycogen Phosphorylase B"/>
    <property type="match status" value="2"/>
</dbReference>
<evidence type="ECO:0000259" key="2">
    <source>
        <dbReference type="Pfam" id="PF13439"/>
    </source>
</evidence>
<dbReference type="Proteomes" id="UP000199758">
    <property type="component" value="Unassembled WGS sequence"/>
</dbReference>
<dbReference type="STRING" id="490188.SAMN04488068_1681"/>
<proteinExistence type="predicted"/>
<dbReference type="InterPro" id="IPR028098">
    <property type="entry name" value="Glyco_trans_4-like_N"/>
</dbReference>
<dbReference type="AlphaFoldDB" id="A0A1M5N7Z0"/>
<dbReference type="CDD" id="cd03823">
    <property type="entry name" value="GT4_ExpE7-like"/>
    <property type="match status" value="1"/>
</dbReference>
<protein>
    <submittedName>
        <fullName evidence="3">Glycosyltransferase involved in cell wall bisynthesis</fullName>
    </submittedName>
</protein>
<dbReference type="InterPro" id="IPR050194">
    <property type="entry name" value="Glycosyltransferase_grp1"/>
</dbReference>
<keyword evidence="4" id="KW-1185">Reference proteome</keyword>
<sequence length="428" mass="48272">MSKRVLVVSHAHPDFSKGGAEVAAYNLFKAVPDIKGWDAHFLARHGIPALQRGNAISISHNGGNETLFANETDHFYFNLTQPERTMPWFRSFLKGVKPDVVHFHHYWQVGLELLGEVKRHSPKTAVVVTLHEFLAVCSQHGQMLKTNGQLCRKSSDAECHACLPGRPPRDYFLRKRYLQTFFHYVDHFVSPSEFLRERYIEWGIPAEKISVIENGLPMHGAVTDVATPAATASEEESRVMRFGYFGQVNPFKGIDLLLSAAALLPKAIQKKVSIEVHGGGLEHQPEEFRYKVEKLLADAPKCVRYYGPYSQDDLPSIMGNVDWVVMPSIWWENSPVVIQESYKFKRPLIVGDIGGMAEKVKHEETGLHFRARNAFDLARVIQRAVTEPGLWDRLHAGIKPPLSSTDCADIHTTLYNQILDRLQSQAAA</sequence>
<accession>A0A1M5N7Z0</accession>
<dbReference type="Pfam" id="PF00534">
    <property type="entry name" value="Glycos_transf_1"/>
    <property type="match status" value="1"/>
</dbReference>
<keyword evidence="3" id="KW-0808">Transferase</keyword>
<dbReference type="GO" id="GO:0016757">
    <property type="term" value="F:glycosyltransferase activity"/>
    <property type="evidence" value="ECO:0007669"/>
    <property type="project" value="InterPro"/>
</dbReference>
<dbReference type="InterPro" id="IPR001296">
    <property type="entry name" value="Glyco_trans_1"/>
</dbReference>
<dbReference type="OrthoDB" id="5123492at2"/>
<dbReference type="PANTHER" id="PTHR45947:SF3">
    <property type="entry name" value="SULFOQUINOVOSYL TRANSFERASE SQD2"/>
    <property type="match status" value="1"/>
</dbReference>